<reference evidence="3" key="1">
    <citation type="submission" date="2021-03" db="EMBL/GenBank/DDBJ databases">
        <title>Draft genome sequence of rust myrtle Austropuccinia psidii MF-1, a brazilian biotype.</title>
        <authorList>
            <person name="Quecine M.C."/>
            <person name="Pachon D.M.R."/>
            <person name="Bonatelli M.L."/>
            <person name="Correr F.H."/>
            <person name="Franceschini L.M."/>
            <person name="Leite T.F."/>
            <person name="Margarido G.R.A."/>
            <person name="Almeida C.A."/>
            <person name="Ferrarezi J.A."/>
            <person name="Labate C.A."/>
        </authorList>
    </citation>
    <scope>NUCLEOTIDE SEQUENCE</scope>
    <source>
        <strain evidence="3">MF-1</strain>
    </source>
</reference>
<protein>
    <recommendedName>
        <fullName evidence="2">Reverse transcriptase domain-containing protein</fullName>
    </recommendedName>
</protein>
<dbReference type="InterPro" id="IPR000477">
    <property type="entry name" value="RT_dom"/>
</dbReference>
<dbReference type="Gene3D" id="3.10.10.10">
    <property type="entry name" value="HIV Type 1 Reverse Transcriptase, subunit A, domain 1"/>
    <property type="match status" value="1"/>
</dbReference>
<dbReference type="InterPro" id="IPR043128">
    <property type="entry name" value="Rev_trsase/Diguanyl_cyclase"/>
</dbReference>
<feature type="compositionally biased region" description="Basic and acidic residues" evidence="1">
    <location>
        <begin position="1"/>
        <end position="15"/>
    </location>
</feature>
<name>A0A9Q3JEL7_9BASI</name>
<dbReference type="PANTHER" id="PTHR24559:SF444">
    <property type="entry name" value="REVERSE TRANSCRIPTASE DOMAIN-CONTAINING PROTEIN"/>
    <property type="match status" value="1"/>
</dbReference>
<dbReference type="Gene3D" id="3.30.70.270">
    <property type="match status" value="1"/>
</dbReference>
<proteinExistence type="predicted"/>
<evidence type="ECO:0000259" key="2">
    <source>
        <dbReference type="Pfam" id="PF00078"/>
    </source>
</evidence>
<accession>A0A9Q3JEL7</accession>
<keyword evidence="4" id="KW-1185">Reference proteome</keyword>
<dbReference type="InterPro" id="IPR043502">
    <property type="entry name" value="DNA/RNA_pol_sf"/>
</dbReference>
<dbReference type="InterPro" id="IPR053134">
    <property type="entry name" value="RNA-dir_DNA_polymerase"/>
</dbReference>
<dbReference type="Proteomes" id="UP000765509">
    <property type="component" value="Unassembled WGS sequence"/>
</dbReference>
<dbReference type="AlphaFoldDB" id="A0A9Q3JEL7"/>
<sequence length="524" mass="60189">MDKIVEAEDHNGKEESDSEKDTEESETSESDKTNIISAKINKIFLIYEVLDVNSNLPQVGTSDTSLKNIQDAKLYRTKPEKGMGYTSGNLSIRIFMVQNQEAQVNLDSGAYCTCVGKGYLKGIVPEWEEKHIPIQGVEFISVIERMKALGIIELTLIFPHPSKCMRVKVEFVVMENCTSNHFILGNEYLSAYGIDISNQKDRYFTIGDKRKKFGFFNNKKQITVIKNEEKILEKDYFSRTEKMKEMLIDLLFKYKNSFATDKKQLGAIIGHEFDIIPNVDKPYSPLLRIPAYPDIQRAREALEVHIKELMEFGLLRKVCHNKQVEVTTTVIITWNDGKSRMVGDVRALNTYTIPDGYPIPRIHETLTQSSQAKFIKARDALKRFQQNFWKENAEKILRMIVHCAIYEYLRMPFGIKNGPSHYQRMMNTIFPEELSKGWLIIYINDIILFSEAWESLLTGLERVLQKIVQVNVKISLKKCHFSYSELNALGHVVSGLSLGIGENKVAAVLLKPMAQTKKKKFNHF</sequence>
<dbReference type="EMBL" id="AVOT02069408">
    <property type="protein sequence ID" value="MBW0560326.1"/>
    <property type="molecule type" value="Genomic_DNA"/>
</dbReference>
<feature type="domain" description="Reverse transcriptase" evidence="2">
    <location>
        <begin position="336"/>
        <end position="492"/>
    </location>
</feature>
<organism evidence="3 4">
    <name type="scientific">Austropuccinia psidii MF-1</name>
    <dbReference type="NCBI Taxonomy" id="1389203"/>
    <lineage>
        <taxon>Eukaryota</taxon>
        <taxon>Fungi</taxon>
        <taxon>Dikarya</taxon>
        <taxon>Basidiomycota</taxon>
        <taxon>Pucciniomycotina</taxon>
        <taxon>Pucciniomycetes</taxon>
        <taxon>Pucciniales</taxon>
        <taxon>Sphaerophragmiaceae</taxon>
        <taxon>Austropuccinia</taxon>
    </lineage>
</organism>
<dbReference type="CDD" id="cd01647">
    <property type="entry name" value="RT_LTR"/>
    <property type="match status" value="1"/>
</dbReference>
<dbReference type="SUPFAM" id="SSF56672">
    <property type="entry name" value="DNA/RNA polymerases"/>
    <property type="match status" value="1"/>
</dbReference>
<dbReference type="OrthoDB" id="6776789at2759"/>
<evidence type="ECO:0000313" key="3">
    <source>
        <dbReference type="EMBL" id="MBW0560326.1"/>
    </source>
</evidence>
<evidence type="ECO:0000313" key="4">
    <source>
        <dbReference type="Proteomes" id="UP000765509"/>
    </source>
</evidence>
<evidence type="ECO:0000256" key="1">
    <source>
        <dbReference type="SAM" id="MobiDB-lite"/>
    </source>
</evidence>
<feature type="compositionally biased region" description="Acidic residues" evidence="1">
    <location>
        <begin position="16"/>
        <end position="28"/>
    </location>
</feature>
<gene>
    <name evidence="3" type="ORF">O181_100041</name>
</gene>
<feature type="region of interest" description="Disordered" evidence="1">
    <location>
        <begin position="1"/>
        <end position="32"/>
    </location>
</feature>
<dbReference type="PANTHER" id="PTHR24559">
    <property type="entry name" value="TRANSPOSON TY3-I GAG-POL POLYPROTEIN"/>
    <property type="match status" value="1"/>
</dbReference>
<comment type="caution">
    <text evidence="3">The sequence shown here is derived from an EMBL/GenBank/DDBJ whole genome shotgun (WGS) entry which is preliminary data.</text>
</comment>
<dbReference type="Pfam" id="PF00078">
    <property type="entry name" value="RVT_1"/>
    <property type="match status" value="1"/>
</dbReference>